<organism evidence="1 2">
    <name type="scientific">Aquimarina addita</name>
    <dbReference type="NCBI Taxonomy" id="870485"/>
    <lineage>
        <taxon>Bacteria</taxon>
        <taxon>Pseudomonadati</taxon>
        <taxon>Bacteroidota</taxon>
        <taxon>Flavobacteriia</taxon>
        <taxon>Flavobacteriales</taxon>
        <taxon>Flavobacteriaceae</taxon>
        <taxon>Aquimarina</taxon>
    </lineage>
</organism>
<dbReference type="EMBL" id="BAABCW010000030">
    <property type="protein sequence ID" value="GAA3522604.1"/>
    <property type="molecule type" value="Genomic_DNA"/>
</dbReference>
<evidence type="ECO:0000313" key="2">
    <source>
        <dbReference type="Proteomes" id="UP001500459"/>
    </source>
</evidence>
<accession>A0ABP6UU28</accession>
<sequence>MKKHTYWGLIEEDWAGFSSKIKFITPHFDTKKVTIFLGEEYDDDGEEIEKAPSNEELDTYQKTYSDFIMHLDQIIEDIKEKSYQRYIELYAHYYENEDKSGEKPLGIHTKEEHFTYLKDIKYLRILKHGNIKILIHYKIDQEHGIEIRLENNKIIDIAGIAET</sequence>
<keyword evidence="2" id="KW-1185">Reference proteome</keyword>
<name>A0ABP6UU28_9FLAO</name>
<protein>
    <recommendedName>
        <fullName evidence="3">DUF2004 domain-containing protein</fullName>
    </recommendedName>
</protein>
<evidence type="ECO:0008006" key="3">
    <source>
        <dbReference type="Google" id="ProtNLM"/>
    </source>
</evidence>
<comment type="caution">
    <text evidence="1">The sequence shown here is derived from an EMBL/GenBank/DDBJ whole genome shotgun (WGS) entry which is preliminary data.</text>
</comment>
<dbReference type="Proteomes" id="UP001500459">
    <property type="component" value="Unassembled WGS sequence"/>
</dbReference>
<proteinExistence type="predicted"/>
<gene>
    <name evidence="1" type="ORF">GCM10022393_41500</name>
</gene>
<reference evidence="2" key="1">
    <citation type="journal article" date="2019" name="Int. J. Syst. Evol. Microbiol.">
        <title>The Global Catalogue of Microorganisms (GCM) 10K type strain sequencing project: providing services to taxonomists for standard genome sequencing and annotation.</title>
        <authorList>
            <consortium name="The Broad Institute Genomics Platform"/>
            <consortium name="The Broad Institute Genome Sequencing Center for Infectious Disease"/>
            <person name="Wu L."/>
            <person name="Ma J."/>
        </authorList>
    </citation>
    <scope>NUCLEOTIDE SEQUENCE [LARGE SCALE GENOMIC DNA]</scope>
    <source>
        <strain evidence="2">JCM 17106</strain>
    </source>
</reference>
<dbReference type="RefSeq" id="WP_344930777.1">
    <property type="nucleotide sequence ID" value="NZ_BAABCW010000030.1"/>
</dbReference>
<evidence type="ECO:0000313" key="1">
    <source>
        <dbReference type="EMBL" id="GAA3522604.1"/>
    </source>
</evidence>